<accession>A0A7H1N4N7</accession>
<dbReference type="PANTHER" id="PTHR30037">
    <property type="entry name" value="DNA-3-METHYLADENINE GLYCOSYLASE 1"/>
    <property type="match status" value="1"/>
</dbReference>
<dbReference type="Gene3D" id="1.10.340.30">
    <property type="entry name" value="Hypothetical protein, domain 2"/>
    <property type="match status" value="1"/>
</dbReference>
<dbReference type="GO" id="GO:0006284">
    <property type="term" value="P:base-excision repair"/>
    <property type="evidence" value="ECO:0007669"/>
    <property type="project" value="InterPro"/>
</dbReference>
<name>A0A7H1N4N7_9PROT</name>
<dbReference type="GO" id="GO:0008725">
    <property type="term" value="F:DNA-3-methyladenine glycosylase activity"/>
    <property type="evidence" value="ECO:0007669"/>
    <property type="project" value="InterPro"/>
</dbReference>
<dbReference type="PANTHER" id="PTHR30037:SF4">
    <property type="entry name" value="DNA-3-METHYLADENINE GLYCOSYLASE I"/>
    <property type="match status" value="1"/>
</dbReference>
<keyword evidence="1" id="KW-0862">Zinc</keyword>
<proteinExistence type="predicted"/>
<gene>
    <name evidence="2" type="ORF">HQ394_16755</name>
</gene>
<protein>
    <submittedName>
        <fullName evidence="2">DNA-3-methyladenine glycosylase I</fullName>
    </submittedName>
</protein>
<feature type="binding site" evidence="1">
    <location>
        <position position="5"/>
    </location>
    <ligand>
        <name>Zn(2+)</name>
        <dbReference type="ChEBI" id="CHEBI:29105"/>
    </ligand>
</feature>
<dbReference type="Proteomes" id="UP000516369">
    <property type="component" value="Chromosome"/>
</dbReference>
<keyword evidence="1" id="KW-0479">Metal-binding</keyword>
<dbReference type="InterPro" id="IPR011257">
    <property type="entry name" value="DNA_glycosylase"/>
</dbReference>
<dbReference type="InterPro" id="IPR052891">
    <property type="entry name" value="DNA-3mA_glycosylase"/>
</dbReference>
<reference evidence="2 3" key="1">
    <citation type="submission" date="2020-05" db="EMBL/GenBank/DDBJ databases">
        <title>Complete closed genome sequence of Defluviicoccus vanus.</title>
        <authorList>
            <person name="Bessarab I."/>
            <person name="Arumugam K."/>
            <person name="Maszenan A.M."/>
            <person name="Seviour R.J."/>
            <person name="Williams R.B."/>
        </authorList>
    </citation>
    <scope>NUCLEOTIDE SEQUENCE [LARGE SCALE GENOMIC DNA]</scope>
    <source>
        <strain evidence="2 3">Ben 114</strain>
    </source>
</reference>
<evidence type="ECO:0000313" key="2">
    <source>
        <dbReference type="EMBL" id="QNT70673.1"/>
    </source>
</evidence>
<sequence length="192" mass="21876">MSSYCDSAANDPLHRDYHDHEYGFPIADDAALFERLTLEIFQAGLTWRLILQRRPALQLAFAGFDPAKVAAFDRAVVEVLLADRTIIRNRRKIEATIHNAAVIRDLRLQAGGFDAWLRRHHPRSEAEWVRLFKATFRFMGPEIVREFLLSLGFLPGAHREDCPVQVRIRALNPPWLAHCPEAMPVATLPEGS</sequence>
<dbReference type="InterPro" id="IPR005019">
    <property type="entry name" value="Adenine_glyco"/>
</dbReference>
<dbReference type="GO" id="GO:0046872">
    <property type="term" value="F:metal ion binding"/>
    <property type="evidence" value="ECO:0007669"/>
    <property type="project" value="UniProtKB-KW"/>
</dbReference>
<dbReference type="Pfam" id="PF03352">
    <property type="entry name" value="Adenine_glyco"/>
    <property type="match status" value="1"/>
</dbReference>
<keyword evidence="3" id="KW-1185">Reference proteome</keyword>
<dbReference type="RefSeq" id="WP_190261147.1">
    <property type="nucleotide sequence ID" value="NZ_CP053923.1"/>
</dbReference>
<evidence type="ECO:0000313" key="3">
    <source>
        <dbReference type="Proteomes" id="UP000516369"/>
    </source>
</evidence>
<dbReference type="KEGG" id="dvn:HQ394_16755"/>
<evidence type="ECO:0000256" key="1">
    <source>
        <dbReference type="PIRSR" id="PIRSR605019-1"/>
    </source>
</evidence>
<dbReference type="SUPFAM" id="SSF48150">
    <property type="entry name" value="DNA-glycosylase"/>
    <property type="match status" value="1"/>
</dbReference>
<dbReference type="AlphaFoldDB" id="A0A7H1N4N7"/>
<organism evidence="2 3">
    <name type="scientific">Defluviicoccus vanus</name>
    <dbReference type="NCBI Taxonomy" id="111831"/>
    <lineage>
        <taxon>Bacteria</taxon>
        <taxon>Pseudomonadati</taxon>
        <taxon>Pseudomonadota</taxon>
        <taxon>Alphaproteobacteria</taxon>
        <taxon>Rhodospirillales</taxon>
        <taxon>Rhodospirillaceae</taxon>
        <taxon>Defluviicoccus</taxon>
    </lineage>
</organism>
<feature type="binding site" evidence="1">
    <location>
        <position position="18"/>
    </location>
    <ligand>
        <name>Zn(2+)</name>
        <dbReference type="ChEBI" id="CHEBI:29105"/>
    </ligand>
</feature>
<dbReference type="EMBL" id="CP053923">
    <property type="protein sequence ID" value="QNT70673.1"/>
    <property type="molecule type" value="Genomic_DNA"/>
</dbReference>